<proteinExistence type="inferred from homology"/>
<dbReference type="Pfam" id="PF00503">
    <property type="entry name" value="G-alpha"/>
    <property type="match status" value="1"/>
</dbReference>
<evidence type="ECO:0000256" key="2">
    <source>
        <dbReference type="ARBA" id="ARBA00022723"/>
    </source>
</evidence>
<evidence type="ECO:0000256" key="10">
    <source>
        <dbReference type="SAM" id="MobiDB-lite"/>
    </source>
</evidence>
<dbReference type="PROSITE" id="PS51882">
    <property type="entry name" value="G_ALPHA"/>
    <property type="match status" value="1"/>
</dbReference>
<comment type="function">
    <text evidence="9">Guanine nucleotide-binding proteins (G proteins) function as transducers in numerous signaling pathways controlled by G protein-coupled receptors (GPCRs).</text>
</comment>
<keyword evidence="2 8" id="KW-0479">Metal-binding</keyword>
<dbReference type="Gene3D" id="1.10.400.10">
    <property type="entry name" value="GI Alpha 1, domain 2-like"/>
    <property type="match status" value="1"/>
</dbReference>
<feature type="compositionally biased region" description="Basic and acidic residues" evidence="10">
    <location>
        <begin position="13"/>
        <end position="25"/>
    </location>
</feature>
<dbReference type="CDD" id="cd00066">
    <property type="entry name" value="G-alpha"/>
    <property type="match status" value="1"/>
</dbReference>
<keyword evidence="3 7" id="KW-0547">Nucleotide-binding</keyword>
<dbReference type="OrthoDB" id="5817230at2759"/>
<dbReference type="GO" id="GO:0046872">
    <property type="term" value="F:metal ion binding"/>
    <property type="evidence" value="ECO:0007669"/>
    <property type="project" value="UniProtKB-UniRule"/>
</dbReference>
<feature type="binding site" evidence="7">
    <location>
        <begin position="49"/>
        <end position="54"/>
    </location>
    <ligand>
        <name>GTP</name>
        <dbReference type="ChEBI" id="CHEBI:37565"/>
    </ligand>
</feature>
<evidence type="ECO:0000313" key="12">
    <source>
        <dbReference type="Proteomes" id="UP000007879"/>
    </source>
</evidence>
<dbReference type="Proteomes" id="UP000007879">
    <property type="component" value="Unassembled WGS sequence"/>
</dbReference>
<dbReference type="GO" id="GO:0005834">
    <property type="term" value="C:heterotrimeric G-protein complex"/>
    <property type="evidence" value="ECO:0007669"/>
    <property type="project" value="UniProtKB-UniRule"/>
</dbReference>
<keyword evidence="12" id="KW-1185">Reference proteome</keyword>
<dbReference type="eggNOG" id="KOG0099">
    <property type="taxonomic scope" value="Eukaryota"/>
</dbReference>
<reference evidence="12" key="1">
    <citation type="journal article" date="2010" name="Nature">
        <title>The Amphimedon queenslandica genome and the evolution of animal complexity.</title>
        <authorList>
            <person name="Srivastava M."/>
            <person name="Simakov O."/>
            <person name="Chapman J."/>
            <person name="Fahey B."/>
            <person name="Gauthier M.E."/>
            <person name="Mitros T."/>
            <person name="Richards G.S."/>
            <person name="Conaco C."/>
            <person name="Dacre M."/>
            <person name="Hellsten U."/>
            <person name="Larroux C."/>
            <person name="Putnam N.H."/>
            <person name="Stanke M."/>
            <person name="Adamska M."/>
            <person name="Darling A."/>
            <person name="Degnan S.M."/>
            <person name="Oakley T.H."/>
            <person name="Plachetzki D.C."/>
            <person name="Zhai Y."/>
            <person name="Adamski M."/>
            <person name="Calcino A."/>
            <person name="Cummins S.F."/>
            <person name="Goodstein D.M."/>
            <person name="Harris C."/>
            <person name="Jackson D.J."/>
            <person name="Leys S.P."/>
            <person name="Shu S."/>
            <person name="Woodcroft B.J."/>
            <person name="Vervoort M."/>
            <person name="Kosik K.S."/>
            <person name="Manning G."/>
            <person name="Degnan B.M."/>
            <person name="Rokhsar D.S."/>
        </authorList>
    </citation>
    <scope>NUCLEOTIDE SEQUENCE [LARGE SCALE GENOMIC DNA]</scope>
</reference>
<dbReference type="SMR" id="A0A1X7VXE0"/>
<keyword evidence="9" id="KW-1003">Cell membrane</keyword>
<feature type="binding site" evidence="8">
    <location>
        <position position="193"/>
    </location>
    <ligand>
        <name>Mg(2+)</name>
        <dbReference type="ChEBI" id="CHEBI:18420"/>
    </ligand>
</feature>
<comment type="subcellular location">
    <subcellularLocation>
        <location evidence="9">Cell membrane</location>
    </subcellularLocation>
</comment>
<gene>
    <name evidence="11" type="primary">100633282</name>
</gene>
<name>A0A1X7VXE0_AMPQE</name>
<dbReference type="FunCoup" id="A0A1X7VXE0">
    <property type="interactions" value="365"/>
</dbReference>
<dbReference type="Gene3D" id="3.40.50.300">
    <property type="entry name" value="P-loop containing nucleotide triphosphate hydrolases"/>
    <property type="match status" value="1"/>
</dbReference>
<dbReference type="STRING" id="400682.A0A1X7VXE0"/>
<keyword evidence="9" id="KW-0472">Membrane</keyword>
<evidence type="ECO:0000256" key="1">
    <source>
        <dbReference type="ARBA" id="ARBA00007172"/>
    </source>
</evidence>
<feature type="binding site" evidence="7">
    <location>
        <begin position="212"/>
        <end position="216"/>
    </location>
    <ligand>
        <name>GTP</name>
        <dbReference type="ChEBI" id="CHEBI:37565"/>
    </ligand>
</feature>
<keyword evidence="6 9" id="KW-0807">Transducer</keyword>
<dbReference type="InParanoid" id="A0A1X7VXE0"/>
<sequence length="386" mass="45771">MSALGCFGEPLTEEERQRKEKSKEIDQQLRKEKVEYKSTHRLLLLGAGESGKSTVVKQMKILHVNGFSKEERLQNVDDIRSNVREVIQTVTSQMDKLDPPVTLKDERNQLRLSYIQNVITPLPEYETNFSPEFYEHAEALWNDEGVQEAFRRSNEYQLIDCAPYFMENSKLREVANPDYLPSDDDILRARRMTKGIYETHFIIEKVHFHMFDVGGQRVERSKWIQCFNDVTAIIYVVASSSFNMVIREDNRTNRLRESLNLFEQIWNNRWLRNVSVILFLNKMDILKEKIEGKHFHLEDYFPEFSSYRPPAEASEKREQGDTETVLRARFFIRDQFLRISSRGANDGRHFCYPHFTTAVDTENIRRVFESCRDIIQRIHLHRYELL</sequence>
<dbReference type="SUPFAM" id="SSF52540">
    <property type="entry name" value="P-loop containing nucleoside triphosphate hydrolases"/>
    <property type="match status" value="1"/>
</dbReference>
<evidence type="ECO:0000256" key="3">
    <source>
        <dbReference type="ARBA" id="ARBA00022741"/>
    </source>
</evidence>
<dbReference type="EnsemblMetazoa" id="Aqu2.1.44079_001">
    <property type="protein sequence ID" value="Aqu2.1.44079_001"/>
    <property type="gene ID" value="Aqu2.1.44079"/>
</dbReference>
<dbReference type="InterPro" id="IPR011025">
    <property type="entry name" value="GproteinA_insert"/>
</dbReference>
<dbReference type="GO" id="GO:0003924">
    <property type="term" value="F:GTPase activity"/>
    <property type="evidence" value="ECO:0007669"/>
    <property type="project" value="UniProtKB-UniRule"/>
</dbReference>
<dbReference type="PRINTS" id="PR00318">
    <property type="entry name" value="GPROTEINA"/>
</dbReference>
<feature type="binding site" evidence="7">
    <location>
        <begin position="187"/>
        <end position="193"/>
    </location>
    <ligand>
        <name>GTP</name>
        <dbReference type="ChEBI" id="CHEBI:37565"/>
    </ligand>
</feature>
<evidence type="ECO:0000256" key="5">
    <source>
        <dbReference type="ARBA" id="ARBA00023134"/>
    </source>
</evidence>
<organism evidence="11">
    <name type="scientific">Amphimedon queenslandica</name>
    <name type="common">Sponge</name>
    <dbReference type="NCBI Taxonomy" id="400682"/>
    <lineage>
        <taxon>Eukaryota</taxon>
        <taxon>Metazoa</taxon>
        <taxon>Porifera</taxon>
        <taxon>Demospongiae</taxon>
        <taxon>Heteroscleromorpha</taxon>
        <taxon>Haplosclerida</taxon>
        <taxon>Niphatidae</taxon>
        <taxon>Amphimedon</taxon>
    </lineage>
</organism>
<dbReference type="GO" id="GO:0007191">
    <property type="term" value="P:adenylate cyclase-activating dopamine receptor signaling pathway"/>
    <property type="evidence" value="ECO:0007669"/>
    <property type="project" value="TreeGrafter"/>
</dbReference>
<evidence type="ECO:0000256" key="8">
    <source>
        <dbReference type="PIRSR" id="PIRSR601019-2"/>
    </source>
</evidence>
<dbReference type="InterPro" id="IPR000367">
    <property type="entry name" value="Gprotein_alpha_S"/>
</dbReference>
<evidence type="ECO:0000256" key="7">
    <source>
        <dbReference type="PIRSR" id="PIRSR601019-1"/>
    </source>
</evidence>
<dbReference type="InterPro" id="IPR027417">
    <property type="entry name" value="P-loop_NTPase"/>
</dbReference>
<dbReference type="PANTHER" id="PTHR10218:SF367">
    <property type="entry name" value="GUANINE NUCLEOTIDE-BINDING PROTEIN G(F) SUBUNIT ALPHA"/>
    <property type="match status" value="1"/>
</dbReference>
<keyword evidence="5 7" id="KW-0342">GTP-binding</keyword>
<feature type="binding site" evidence="7">
    <location>
        <begin position="281"/>
        <end position="284"/>
    </location>
    <ligand>
        <name>GTP</name>
        <dbReference type="ChEBI" id="CHEBI:37565"/>
    </ligand>
</feature>
<evidence type="ECO:0000256" key="6">
    <source>
        <dbReference type="ARBA" id="ARBA00023224"/>
    </source>
</evidence>
<dbReference type="GO" id="GO:0007606">
    <property type="term" value="P:sensory perception of chemical stimulus"/>
    <property type="evidence" value="ECO:0007669"/>
    <property type="project" value="TreeGrafter"/>
</dbReference>
<feature type="region of interest" description="Disordered" evidence="10">
    <location>
        <begin position="1"/>
        <end position="25"/>
    </location>
</feature>
<dbReference type="SUPFAM" id="SSF47895">
    <property type="entry name" value="Transducin (alpha subunit), insertion domain"/>
    <property type="match status" value="1"/>
</dbReference>
<dbReference type="KEGG" id="aqu:100633282"/>
<dbReference type="FunFam" id="1.10.400.10:FF:000003">
    <property type="entry name" value="Guanine nucleotide-binding protein G(S) subunit alpha"/>
    <property type="match status" value="1"/>
</dbReference>
<dbReference type="SMART" id="SM00275">
    <property type="entry name" value="G_alpha"/>
    <property type="match status" value="1"/>
</dbReference>
<dbReference type="PANTHER" id="PTHR10218">
    <property type="entry name" value="GTP-BINDING PROTEIN ALPHA SUBUNIT"/>
    <property type="match status" value="1"/>
</dbReference>
<dbReference type="GO" id="GO:0005525">
    <property type="term" value="F:GTP binding"/>
    <property type="evidence" value="ECO:0007669"/>
    <property type="project" value="UniProtKB-UniRule"/>
</dbReference>
<reference evidence="11" key="2">
    <citation type="submission" date="2017-05" db="UniProtKB">
        <authorList>
            <consortium name="EnsemblMetazoa"/>
        </authorList>
    </citation>
    <scope>IDENTIFICATION</scope>
</reference>
<dbReference type="AlphaFoldDB" id="A0A1X7VXE0"/>
<dbReference type="GO" id="GO:0005737">
    <property type="term" value="C:cytoplasm"/>
    <property type="evidence" value="ECO:0007669"/>
    <property type="project" value="TreeGrafter"/>
</dbReference>
<dbReference type="PRINTS" id="PR00443">
    <property type="entry name" value="GPROTEINAS"/>
</dbReference>
<dbReference type="InterPro" id="IPR001019">
    <property type="entry name" value="Gprotein_alpha_su"/>
</dbReference>
<dbReference type="OMA" id="DHVAKCW"/>
<dbReference type="GO" id="GO:0001664">
    <property type="term" value="F:G protein-coupled receptor binding"/>
    <property type="evidence" value="ECO:0007669"/>
    <property type="project" value="TreeGrafter"/>
</dbReference>
<evidence type="ECO:0000256" key="9">
    <source>
        <dbReference type="RuleBase" id="RU369121"/>
    </source>
</evidence>
<protein>
    <recommendedName>
        <fullName evidence="9">Guanine nucleotide-binding protein G(s) subunit alpha</fullName>
    </recommendedName>
    <alternativeName>
        <fullName evidence="9">Adenylate cyclase-stimulating G alpha protein</fullName>
    </alternativeName>
</protein>
<dbReference type="EnsemblMetazoa" id="XM_003382465.3">
    <property type="protein sequence ID" value="XP_003382513.1"/>
    <property type="gene ID" value="LOC100633282"/>
</dbReference>
<feature type="binding site" evidence="7">
    <location>
        <position position="358"/>
    </location>
    <ligand>
        <name>GTP</name>
        <dbReference type="ChEBI" id="CHEBI:37565"/>
    </ligand>
</feature>
<keyword evidence="4 8" id="KW-0460">Magnesium</keyword>
<accession>A0A1X7VXE0</accession>
<dbReference type="FunFam" id="3.40.50.300:FF:006178">
    <property type="entry name" value="Guanine nucleotide-binding protein G(s) subunit alpha isoforms short"/>
    <property type="match status" value="1"/>
</dbReference>
<comment type="subunit">
    <text evidence="9">G proteins are composed of 3 units; alpha, beta and gamma. The alpha chain contains the guanine nucleotide binding site.</text>
</comment>
<evidence type="ECO:0000256" key="4">
    <source>
        <dbReference type="ARBA" id="ARBA00022842"/>
    </source>
</evidence>
<evidence type="ECO:0000313" key="11">
    <source>
        <dbReference type="EnsemblMetazoa" id="Aqu2.1.44079_001"/>
    </source>
</evidence>
<feature type="binding site" evidence="8">
    <location>
        <position position="53"/>
    </location>
    <ligand>
        <name>Mg(2+)</name>
        <dbReference type="ChEBI" id="CHEBI:18420"/>
    </ligand>
</feature>
<comment type="similarity">
    <text evidence="1 9">Belongs to the G-alpha family. G(s) subfamily.</text>
</comment>
<dbReference type="GO" id="GO:0031683">
    <property type="term" value="F:G-protein beta/gamma-subunit complex binding"/>
    <property type="evidence" value="ECO:0007669"/>
    <property type="project" value="UniProtKB-UniRule"/>
</dbReference>